<evidence type="ECO:0000313" key="3">
    <source>
        <dbReference type="Proteomes" id="UP000054007"/>
    </source>
</evidence>
<evidence type="ECO:0000256" key="1">
    <source>
        <dbReference type="SAM" id="MobiDB-lite"/>
    </source>
</evidence>
<dbReference type="STRING" id="1314674.A0A0D7BQI2"/>
<feature type="compositionally biased region" description="Basic and acidic residues" evidence="1">
    <location>
        <begin position="188"/>
        <end position="199"/>
    </location>
</feature>
<feature type="compositionally biased region" description="Low complexity" evidence="1">
    <location>
        <begin position="90"/>
        <end position="103"/>
    </location>
</feature>
<gene>
    <name evidence="2" type="ORF">CYLTODRAFT_440959</name>
</gene>
<proteinExistence type="predicted"/>
<reference evidence="2 3" key="1">
    <citation type="journal article" date="2015" name="Fungal Genet. Biol.">
        <title>Evolution of novel wood decay mechanisms in Agaricales revealed by the genome sequences of Fistulina hepatica and Cylindrobasidium torrendii.</title>
        <authorList>
            <person name="Floudas D."/>
            <person name="Held B.W."/>
            <person name="Riley R."/>
            <person name="Nagy L.G."/>
            <person name="Koehler G."/>
            <person name="Ransdell A.S."/>
            <person name="Younus H."/>
            <person name="Chow J."/>
            <person name="Chiniquy J."/>
            <person name="Lipzen A."/>
            <person name="Tritt A."/>
            <person name="Sun H."/>
            <person name="Haridas S."/>
            <person name="LaButti K."/>
            <person name="Ohm R.A."/>
            <person name="Kues U."/>
            <person name="Blanchette R.A."/>
            <person name="Grigoriev I.V."/>
            <person name="Minto R.E."/>
            <person name="Hibbett D.S."/>
        </authorList>
    </citation>
    <scope>NUCLEOTIDE SEQUENCE [LARGE SCALE GENOMIC DNA]</scope>
    <source>
        <strain evidence="2 3">FP15055 ss-10</strain>
    </source>
</reference>
<sequence>MGFLKKFFSLGHKKAKKQRNEAARNEVDEAGLNMDFRYRPPHADSESEAIANKLLRSASARFATMGDTAPSELPPLPHPIDRVLRGPKASTSSINSGSYSQSSYKVTVHQKQHHPSSAYSPQEDSDDLMTPKPRRTQRHIDPDSSGVLRLRSDPSVASLLDLYDSHGCLSDEAFSNTSPSPPSTPVARQEDTQTKEGRAQVRRNGSTLRQLLGSPAASSGDGDISWAERFLGEDSSRSACSSNLSLVLQTPQTSEYEDQHVVIHDDTTFSELDHSFNDARTFSSMDAEASNVSQLSGQLDNQLKSAPGPVVVEPATPQKAIDVFGFLAERRRSRPPESMPVDYNRDLPDPPSCFSSPSDAHEVGPSRYSAADTSFGVISLNTNESEAPAMKNPLDDSIIDIFTSYQRAQRNPLVTPVPQEKVPVTAATSHETEAERQVKVLFTNPQTVMVTAPTPGHYMEGYESRIPRGPRAHKSRSTHERRSSRTHSPRAAAAEEAHRHASRAHKAAGTPPKDRFTSIPSRPRKMQPRVSSNSSSRSNRDKENGSSTLMAKTDIPHTPMRMSSNSSTSKLLRSVITPTSFIKPTKAEMEPDLSADLSPIGKDLMREMRRQRSTPRFGPRDRHV</sequence>
<name>A0A0D7BQI2_9AGAR</name>
<evidence type="ECO:0000313" key="2">
    <source>
        <dbReference type="EMBL" id="KIY71866.1"/>
    </source>
</evidence>
<feature type="compositionally biased region" description="Low complexity" evidence="1">
    <location>
        <begin position="560"/>
        <end position="570"/>
    </location>
</feature>
<dbReference type="AlphaFoldDB" id="A0A0D7BQI2"/>
<accession>A0A0D7BQI2</accession>
<keyword evidence="3" id="KW-1185">Reference proteome</keyword>
<dbReference type="Proteomes" id="UP000054007">
    <property type="component" value="Unassembled WGS sequence"/>
</dbReference>
<feature type="region of interest" description="Disordered" evidence="1">
    <location>
        <begin position="170"/>
        <end position="223"/>
    </location>
</feature>
<organism evidence="2 3">
    <name type="scientific">Cylindrobasidium torrendii FP15055 ss-10</name>
    <dbReference type="NCBI Taxonomy" id="1314674"/>
    <lineage>
        <taxon>Eukaryota</taxon>
        <taxon>Fungi</taxon>
        <taxon>Dikarya</taxon>
        <taxon>Basidiomycota</taxon>
        <taxon>Agaricomycotina</taxon>
        <taxon>Agaricomycetes</taxon>
        <taxon>Agaricomycetidae</taxon>
        <taxon>Agaricales</taxon>
        <taxon>Marasmiineae</taxon>
        <taxon>Physalacriaceae</taxon>
        <taxon>Cylindrobasidium</taxon>
    </lineage>
</organism>
<dbReference type="OrthoDB" id="3168838at2759"/>
<feature type="region of interest" description="Disordered" evidence="1">
    <location>
        <begin position="63"/>
        <end position="152"/>
    </location>
</feature>
<feature type="region of interest" description="Disordered" evidence="1">
    <location>
        <begin position="451"/>
        <end position="570"/>
    </location>
</feature>
<dbReference type="EMBL" id="KN880449">
    <property type="protein sequence ID" value="KIY71866.1"/>
    <property type="molecule type" value="Genomic_DNA"/>
</dbReference>
<protein>
    <submittedName>
        <fullName evidence="2">Uncharacterized protein</fullName>
    </submittedName>
</protein>